<keyword evidence="4 8" id="KW-0378">Hydrolase</keyword>
<comment type="caution">
    <text evidence="9">The sequence shown here is derived from an EMBL/GenBank/DDBJ whole genome shotgun (WGS) entry which is preliminary data.</text>
</comment>
<evidence type="ECO:0000256" key="3">
    <source>
        <dbReference type="ARBA" id="ARBA00022763"/>
    </source>
</evidence>
<evidence type="ECO:0000313" key="10">
    <source>
        <dbReference type="Proteomes" id="UP001500187"/>
    </source>
</evidence>
<evidence type="ECO:0000256" key="6">
    <source>
        <dbReference type="ARBA" id="ARBA00023125"/>
    </source>
</evidence>
<evidence type="ECO:0000256" key="8">
    <source>
        <dbReference type="RuleBase" id="RU364100"/>
    </source>
</evidence>
<dbReference type="PANTHER" id="PTHR13604:SF0">
    <property type="entry name" value="ABASIC SITE PROCESSING PROTEIN HMCES"/>
    <property type="match status" value="1"/>
</dbReference>
<dbReference type="EMBL" id="BAABKP010000001">
    <property type="protein sequence ID" value="GAA4793017.1"/>
    <property type="molecule type" value="Genomic_DNA"/>
</dbReference>
<organism evidence="9 10">
    <name type="scientific">Rothia endophytica</name>
    <dbReference type="NCBI Taxonomy" id="1324766"/>
    <lineage>
        <taxon>Bacteria</taxon>
        <taxon>Bacillati</taxon>
        <taxon>Actinomycetota</taxon>
        <taxon>Actinomycetes</taxon>
        <taxon>Micrococcales</taxon>
        <taxon>Micrococcaceae</taxon>
        <taxon>Rothia</taxon>
    </lineage>
</organism>
<dbReference type="SUPFAM" id="SSF143081">
    <property type="entry name" value="BB1717-like"/>
    <property type="match status" value="1"/>
</dbReference>
<dbReference type="InterPro" id="IPR003738">
    <property type="entry name" value="SRAP"/>
</dbReference>
<evidence type="ECO:0000256" key="7">
    <source>
        <dbReference type="ARBA" id="ARBA00023239"/>
    </source>
</evidence>
<proteinExistence type="inferred from homology"/>
<sequence length="330" mass="35642">MCGRYALELALEHTQYLAGVQLTEPIANYNVAPTHTVPILVDRLFGDETLEVMPGSTASFAPHASPDAAASAPAQGRFVREMHAARWGLLPGWAKDPSFASRAFNARSETIFTKPTFREAAVAGHCAVPVSGYYEWKTETTAAGKTAKTPYFVHRADGRPIYFAGLYEWWKIPDEFAGPASGFEGQGGQWLLSCSIITMDSPGNGEFDSGILADLGGEAPYANQIEKQLGQLHNRLPIPLSVADDRDVSESDSLTFWLRSGRAAGTRKPADAASKLHQRQSAEAALAHLREQAFAQTAGWAMHPVSKDVGNVSNNAPYLIEPAEDLLTGL</sequence>
<keyword evidence="3" id="KW-0227">DNA damage</keyword>
<keyword evidence="5" id="KW-0190">Covalent protein-DNA linkage</keyword>
<keyword evidence="10" id="KW-1185">Reference proteome</keyword>
<dbReference type="Proteomes" id="UP001500187">
    <property type="component" value="Unassembled WGS sequence"/>
</dbReference>
<evidence type="ECO:0000256" key="1">
    <source>
        <dbReference type="ARBA" id="ARBA00008136"/>
    </source>
</evidence>
<keyword evidence="6" id="KW-0238">DNA-binding</keyword>
<evidence type="ECO:0000256" key="2">
    <source>
        <dbReference type="ARBA" id="ARBA00022670"/>
    </source>
</evidence>
<keyword evidence="2 8" id="KW-0645">Protease</keyword>
<dbReference type="PANTHER" id="PTHR13604">
    <property type="entry name" value="DC12-RELATED"/>
    <property type="match status" value="1"/>
</dbReference>
<accession>A0ABP9BBA2</accession>
<name>A0ABP9BBA2_9MICC</name>
<evidence type="ECO:0000313" key="9">
    <source>
        <dbReference type="EMBL" id="GAA4793017.1"/>
    </source>
</evidence>
<dbReference type="RefSeq" id="WP_345445179.1">
    <property type="nucleotide sequence ID" value="NZ_BAABKP010000001.1"/>
</dbReference>
<comment type="similarity">
    <text evidence="1 8">Belongs to the SOS response-associated peptidase family.</text>
</comment>
<dbReference type="Pfam" id="PF02586">
    <property type="entry name" value="SRAP"/>
    <property type="match status" value="1"/>
</dbReference>
<evidence type="ECO:0000256" key="5">
    <source>
        <dbReference type="ARBA" id="ARBA00023124"/>
    </source>
</evidence>
<dbReference type="EC" id="3.4.-.-" evidence="8"/>
<dbReference type="InterPro" id="IPR036590">
    <property type="entry name" value="SRAP-like"/>
</dbReference>
<protein>
    <recommendedName>
        <fullName evidence="8">Abasic site processing protein</fullName>
        <ecNumber evidence="8">3.4.-.-</ecNumber>
    </recommendedName>
</protein>
<dbReference type="Gene3D" id="3.90.1680.10">
    <property type="entry name" value="SOS response associated peptidase-like"/>
    <property type="match status" value="1"/>
</dbReference>
<keyword evidence="7" id="KW-0456">Lyase</keyword>
<evidence type="ECO:0000256" key="4">
    <source>
        <dbReference type="ARBA" id="ARBA00022801"/>
    </source>
</evidence>
<gene>
    <name evidence="9" type="ORF">GCM10023352_09470</name>
</gene>
<reference evidence="10" key="1">
    <citation type="journal article" date="2019" name="Int. J. Syst. Evol. Microbiol.">
        <title>The Global Catalogue of Microorganisms (GCM) 10K type strain sequencing project: providing services to taxonomists for standard genome sequencing and annotation.</title>
        <authorList>
            <consortium name="The Broad Institute Genomics Platform"/>
            <consortium name="The Broad Institute Genome Sequencing Center for Infectious Disease"/>
            <person name="Wu L."/>
            <person name="Ma J."/>
        </authorList>
    </citation>
    <scope>NUCLEOTIDE SEQUENCE [LARGE SCALE GENOMIC DNA]</scope>
    <source>
        <strain evidence="10">JCM 18541</strain>
    </source>
</reference>